<dbReference type="EMBL" id="VSRR010126789">
    <property type="protein sequence ID" value="MPD01351.1"/>
    <property type="molecule type" value="Genomic_DNA"/>
</dbReference>
<protein>
    <submittedName>
        <fullName evidence="1">Uncharacterized protein</fullName>
    </submittedName>
</protein>
<reference evidence="1 2" key="1">
    <citation type="submission" date="2019-05" db="EMBL/GenBank/DDBJ databases">
        <title>Another draft genome of Portunus trituberculatus and its Hox gene families provides insights of decapod evolution.</title>
        <authorList>
            <person name="Jeong J.-H."/>
            <person name="Song I."/>
            <person name="Kim S."/>
            <person name="Choi T."/>
            <person name="Kim D."/>
            <person name="Ryu S."/>
            <person name="Kim W."/>
        </authorList>
    </citation>
    <scope>NUCLEOTIDE SEQUENCE [LARGE SCALE GENOMIC DNA]</scope>
    <source>
        <tissue evidence="1">Muscle</tissue>
    </source>
</reference>
<evidence type="ECO:0000313" key="1">
    <source>
        <dbReference type="EMBL" id="MPD01351.1"/>
    </source>
</evidence>
<gene>
    <name evidence="1" type="ORF">E2C01_096873</name>
</gene>
<sequence length="46" mass="5279">MCRVVGPQPFGLSVSDANHHQLYRSSEDEDQAGLHFPIQWVREGRQ</sequence>
<dbReference type="AlphaFoldDB" id="A0A5B7JWS4"/>
<organism evidence="1 2">
    <name type="scientific">Portunus trituberculatus</name>
    <name type="common">Swimming crab</name>
    <name type="synonym">Neptunus trituberculatus</name>
    <dbReference type="NCBI Taxonomy" id="210409"/>
    <lineage>
        <taxon>Eukaryota</taxon>
        <taxon>Metazoa</taxon>
        <taxon>Ecdysozoa</taxon>
        <taxon>Arthropoda</taxon>
        <taxon>Crustacea</taxon>
        <taxon>Multicrustacea</taxon>
        <taxon>Malacostraca</taxon>
        <taxon>Eumalacostraca</taxon>
        <taxon>Eucarida</taxon>
        <taxon>Decapoda</taxon>
        <taxon>Pleocyemata</taxon>
        <taxon>Brachyura</taxon>
        <taxon>Eubrachyura</taxon>
        <taxon>Portunoidea</taxon>
        <taxon>Portunidae</taxon>
        <taxon>Portuninae</taxon>
        <taxon>Portunus</taxon>
    </lineage>
</organism>
<name>A0A5B7JWS4_PORTR</name>
<dbReference type="Proteomes" id="UP000324222">
    <property type="component" value="Unassembled WGS sequence"/>
</dbReference>
<comment type="caution">
    <text evidence="1">The sequence shown here is derived from an EMBL/GenBank/DDBJ whole genome shotgun (WGS) entry which is preliminary data.</text>
</comment>
<accession>A0A5B7JWS4</accession>
<proteinExistence type="predicted"/>
<evidence type="ECO:0000313" key="2">
    <source>
        <dbReference type="Proteomes" id="UP000324222"/>
    </source>
</evidence>
<keyword evidence="2" id="KW-1185">Reference proteome</keyword>